<dbReference type="SUPFAM" id="SSF64518">
    <property type="entry name" value="Phase 1 flagellin"/>
    <property type="match status" value="1"/>
</dbReference>
<feature type="domain" description="Flagellar basal-body/hook protein C-terminal" evidence="8">
    <location>
        <begin position="934"/>
        <end position="970"/>
    </location>
</feature>
<dbReference type="PRINTS" id="PR01005">
    <property type="entry name" value="FLGHOOKAP1"/>
</dbReference>
<dbReference type="PANTHER" id="PTHR30033">
    <property type="entry name" value="FLAGELLAR HOOK-ASSOCIATED PROTEIN 1"/>
    <property type="match status" value="1"/>
</dbReference>
<gene>
    <name evidence="10" type="primary">flgK</name>
    <name evidence="10" type="ORF">JRV97_07575</name>
</gene>
<keyword evidence="10" id="KW-0966">Cell projection</keyword>
<reference evidence="10 11" key="1">
    <citation type="submission" date="2021-02" db="EMBL/GenBank/DDBJ databases">
        <title>Characterization of Marinitoga sp. nov. str. BP5-C20A.</title>
        <authorList>
            <person name="Erauso G."/>
            <person name="Postec A."/>
        </authorList>
    </citation>
    <scope>NUCLEOTIDE SEQUENCE [LARGE SCALE GENOMIC DNA]</scope>
    <source>
        <strain evidence="10 11">BP5-C20A</strain>
    </source>
</reference>
<evidence type="ECO:0000313" key="10">
    <source>
        <dbReference type="EMBL" id="WGS64235.1"/>
    </source>
</evidence>
<evidence type="ECO:0000256" key="7">
    <source>
        <dbReference type="SAM" id="Coils"/>
    </source>
</evidence>
<keyword evidence="11" id="KW-1185">Reference proteome</keyword>
<dbReference type="InterPro" id="IPR002371">
    <property type="entry name" value="FlgK"/>
</dbReference>
<accession>A0ABY8PNL6</accession>
<feature type="coiled-coil region" evidence="7">
    <location>
        <begin position="140"/>
        <end position="199"/>
    </location>
</feature>
<dbReference type="NCBIfam" id="TIGR02492">
    <property type="entry name" value="flgK_ends"/>
    <property type="match status" value="1"/>
</dbReference>
<evidence type="ECO:0000259" key="9">
    <source>
        <dbReference type="Pfam" id="PF22638"/>
    </source>
</evidence>
<dbReference type="InterPro" id="IPR053927">
    <property type="entry name" value="FlgK_helical"/>
</dbReference>
<dbReference type="Pfam" id="PF06429">
    <property type="entry name" value="Flg_bbr_C"/>
    <property type="match status" value="1"/>
</dbReference>
<dbReference type="Pfam" id="PF22638">
    <property type="entry name" value="FlgK_D1"/>
    <property type="match status" value="1"/>
</dbReference>
<evidence type="ECO:0000256" key="6">
    <source>
        <dbReference type="ARBA" id="ARBA00023143"/>
    </source>
</evidence>
<name>A0ABY8PNL6_9BACT</name>
<dbReference type="InterPro" id="IPR010930">
    <property type="entry name" value="Flg_bb/hook_C_dom"/>
</dbReference>
<dbReference type="Proteomes" id="UP001232493">
    <property type="component" value="Chromosome"/>
</dbReference>
<keyword evidence="6" id="KW-0975">Bacterial flagellum</keyword>
<proteinExistence type="inferred from homology"/>
<keyword evidence="10" id="KW-0969">Cilium</keyword>
<evidence type="ECO:0000259" key="8">
    <source>
        <dbReference type="Pfam" id="PF06429"/>
    </source>
</evidence>
<keyword evidence="7" id="KW-0175">Coiled coil</keyword>
<dbReference type="RefSeq" id="WP_280997722.1">
    <property type="nucleotide sequence ID" value="NZ_CP069362.1"/>
</dbReference>
<keyword evidence="5" id="KW-0964">Secreted</keyword>
<evidence type="ECO:0000256" key="3">
    <source>
        <dbReference type="ARBA" id="ARBA00009677"/>
    </source>
</evidence>
<comment type="similarity">
    <text evidence="3">Belongs to the flagella basal body rod proteins family.</text>
</comment>
<evidence type="ECO:0000256" key="5">
    <source>
        <dbReference type="ARBA" id="ARBA00022525"/>
    </source>
</evidence>
<comment type="subcellular location">
    <subcellularLocation>
        <location evidence="1">Bacterial flagellum</location>
    </subcellularLocation>
    <subcellularLocation>
        <location evidence="2">Secreted</location>
    </subcellularLocation>
</comment>
<keyword evidence="10" id="KW-0282">Flagellum</keyword>
<sequence>MSLFNTLHTGVSGIFTNKMAMNAVSQNIANANNTDYSRRQINMTTNNTINYGGFELGTGSKIESIERVRDKFLDIQYRKYNSNYGYWKTMNSNLNYIQSLYGEPSEDGFRRSFDDFWGSIHKILSEPTVPENKRELVYKAQELSNKMNSLYSDIESVQENLNNDVEKNVKDINSKLSELAELNKQIKELKAQNIDANDLLDKRDKILDELSEKMDFTTNEKKDGQISIILKNHEILNGEIYKKLSVKEVNNKNYVFVDNGMLDIKKGSLGATIELRDNIIKDHLNRLNELAATFYDTLNLIHEEGYDVTGTIRGMNFFNELESGNLETDKLRRISGNILLSGEPKNYVDSYIKFNQNTISDIKVNFDINSGELINIEDGFEDNSNYTATINSGETLDNLNVGNKFRGNFNYKYSTQNGGLLTFDNEGGASLDNRLIIDFNRNIFKQLGMPTKDINALKWTDVPPTTMQGIMTFKGPGNYSETLNLQGVTTLNEIAQRINTDADGDGNNDGGLKLVRAFVRDNELYIVPTDKSYLDMKNVIIDDPNGMLHEMNSNTVSLSVLDPSQNSLKNSFGLYAYKTKSFDLSSYSATDNVNITINYKDSTPQYTATIAKSGLNGSTIGTNNEFQIVQNGEEFEVLPGADGNTFSWDNVDNIEIKVGTDTIKLENFYYDESSASTKLVNQGWAIDTQSAKLKLKSDQDLKWRMDFLDFGSFISIQGKKVQIDFHRDTLESLAEKINQTNTGVLSYFTPGGRFVLKADKTLNYDLKNAEIKGPERLFEMLGLWKHEDSTQAYSENFTLLNPDYDAATLENKLKYTSKFILSDNVKVAKNLRVKDFLLNNPDMLAMDIGKKVDTDNDGDVDTILPTGEHSSSLWEEGYLLKSAKIFSDGRHDFEDYISDMITDVGLSGEKAKRMEINTDSLRTEYLNQRESVKGVSLDEEMANMIKYQQAFNAAAKVINVVDGMLDRIINGLMR</sequence>
<organism evidence="10 11">
    <name type="scientific">Marinitoga aeolica</name>
    <dbReference type="NCBI Taxonomy" id="2809031"/>
    <lineage>
        <taxon>Bacteria</taxon>
        <taxon>Thermotogati</taxon>
        <taxon>Thermotogota</taxon>
        <taxon>Thermotogae</taxon>
        <taxon>Petrotogales</taxon>
        <taxon>Petrotogaceae</taxon>
        <taxon>Marinitoga</taxon>
    </lineage>
</organism>
<evidence type="ECO:0000256" key="1">
    <source>
        <dbReference type="ARBA" id="ARBA00004365"/>
    </source>
</evidence>
<dbReference type="EMBL" id="CP069362">
    <property type="protein sequence ID" value="WGS64235.1"/>
    <property type="molecule type" value="Genomic_DNA"/>
</dbReference>
<feature type="domain" description="Flagellar hook-associated protein FlgK helical" evidence="9">
    <location>
        <begin position="95"/>
        <end position="318"/>
    </location>
</feature>
<evidence type="ECO:0000256" key="4">
    <source>
        <dbReference type="ARBA" id="ARBA00016244"/>
    </source>
</evidence>
<evidence type="ECO:0000313" key="11">
    <source>
        <dbReference type="Proteomes" id="UP001232493"/>
    </source>
</evidence>
<protein>
    <recommendedName>
        <fullName evidence="4">Flagellar hook-associated protein 1</fullName>
    </recommendedName>
</protein>
<evidence type="ECO:0000256" key="2">
    <source>
        <dbReference type="ARBA" id="ARBA00004613"/>
    </source>
</evidence>
<dbReference type="PANTHER" id="PTHR30033:SF1">
    <property type="entry name" value="FLAGELLAR HOOK-ASSOCIATED PROTEIN 1"/>
    <property type="match status" value="1"/>
</dbReference>